<evidence type="ECO:0008006" key="4">
    <source>
        <dbReference type="Google" id="ProtNLM"/>
    </source>
</evidence>
<name>A0A835DQW8_TETSI</name>
<dbReference type="OrthoDB" id="548115at2759"/>
<proteinExistence type="predicted"/>
<feature type="compositionally biased region" description="Basic and acidic residues" evidence="1">
    <location>
        <begin position="63"/>
        <end position="76"/>
    </location>
</feature>
<comment type="caution">
    <text evidence="2">The sequence shown here is derived from an EMBL/GenBank/DDBJ whole genome shotgun (WGS) entry which is preliminary data.</text>
</comment>
<organism evidence="2 3">
    <name type="scientific">Tetracentron sinense</name>
    <name type="common">Spur-leaf</name>
    <dbReference type="NCBI Taxonomy" id="13715"/>
    <lineage>
        <taxon>Eukaryota</taxon>
        <taxon>Viridiplantae</taxon>
        <taxon>Streptophyta</taxon>
        <taxon>Embryophyta</taxon>
        <taxon>Tracheophyta</taxon>
        <taxon>Spermatophyta</taxon>
        <taxon>Magnoliopsida</taxon>
        <taxon>Trochodendrales</taxon>
        <taxon>Trochodendraceae</taxon>
        <taxon>Tetracentron</taxon>
    </lineage>
</organism>
<keyword evidence="3" id="KW-1185">Reference proteome</keyword>
<dbReference type="NCBIfam" id="TIGR01615">
    <property type="entry name" value="A_thal_3542"/>
    <property type="match status" value="1"/>
</dbReference>
<dbReference type="Pfam" id="PF04720">
    <property type="entry name" value="PDDEXK_6"/>
    <property type="match status" value="1"/>
</dbReference>
<dbReference type="PANTHER" id="PTHR31579:SF42">
    <property type="entry name" value="DUF506 FAMILY PROTEIN (DUF506)"/>
    <property type="match status" value="1"/>
</dbReference>
<dbReference type="Proteomes" id="UP000655225">
    <property type="component" value="Unassembled WGS sequence"/>
</dbReference>
<sequence length="301" mass="34001">MKMTNSPMRFKRVAAAFDEVARARLCESCGSEHSSDNSDDILSDLVDSFLERDDRFEADDEEEKTKREAERNRSSESENYWSDSETKEMLQSLLGGDVSDPDDEVKLTIRAETELACRIIGNSSSEAFKRRLMTRLRERGFDAGLCKSQWGKTGKYPAGNYEYIDVIVSRTRYIVEVSIAGQFSIARPTNRYLSLLDVFPSISVSKQEELKQAVRLMCAAMKESMKKGDMHVPPWRMNGYMQGKWFGSYKRTTNAVLTVKASDYGEDSVGKRSVGFETSPAIYHYCRGQVGLKVGNLPAAF</sequence>
<dbReference type="AlphaFoldDB" id="A0A835DQW8"/>
<accession>A0A835DQW8</accession>
<gene>
    <name evidence="2" type="ORF">HHK36_005717</name>
</gene>
<evidence type="ECO:0000313" key="2">
    <source>
        <dbReference type="EMBL" id="KAF8409639.1"/>
    </source>
</evidence>
<evidence type="ECO:0000256" key="1">
    <source>
        <dbReference type="SAM" id="MobiDB-lite"/>
    </source>
</evidence>
<dbReference type="EMBL" id="JABCRI010000003">
    <property type="protein sequence ID" value="KAF8409639.1"/>
    <property type="molecule type" value="Genomic_DNA"/>
</dbReference>
<feature type="region of interest" description="Disordered" evidence="1">
    <location>
        <begin position="53"/>
        <end position="84"/>
    </location>
</feature>
<evidence type="ECO:0000313" key="3">
    <source>
        <dbReference type="Proteomes" id="UP000655225"/>
    </source>
</evidence>
<protein>
    <recommendedName>
        <fullName evidence="4">DUF506 family protein</fullName>
    </recommendedName>
</protein>
<dbReference type="InterPro" id="IPR006502">
    <property type="entry name" value="PDDEXK-like"/>
</dbReference>
<dbReference type="PANTHER" id="PTHR31579">
    <property type="entry name" value="OS03G0796600 PROTEIN"/>
    <property type="match status" value="1"/>
</dbReference>
<reference evidence="2 3" key="1">
    <citation type="submission" date="2020-04" db="EMBL/GenBank/DDBJ databases">
        <title>Plant Genome Project.</title>
        <authorList>
            <person name="Zhang R.-G."/>
        </authorList>
    </citation>
    <scope>NUCLEOTIDE SEQUENCE [LARGE SCALE GENOMIC DNA]</scope>
    <source>
        <strain evidence="2">YNK0</strain>
        <tissue evidence="2">Leaf</tissue>
    </source>
</reference>
<dbReference type="OMA" id="RWERFGN"/>